<dbReference type="RefSeq" id="WP_186829631.1">
    <property type="nucleotide sequence ID" value="NZ_JAJFNJ020000003.1"/>
</dbReference>
<reference evidence="2" key="1">
    <citation type="submission" date="2021-10" db="EMBL/GenBank/DDBJ databases">
        <authorList>
            <person name="Hussein R."/>
            <person name="Harrison J."/>
            <person name="Studholme D.J."/>
            <person name="Vicente J."/>
            <person name="Grant M."/>
        </authorList>
    </citation>
    <scope>NUCLEOTIDE SEQUENCE</scope>
    <source>
        <strain evidence="2">NCPPB 2970</strain>
    </source>
</reference>
<comment type="caution">
    <text evidence="2">The sequence shown here is derived from an EMBL/GenBank/DDBJ whole genome shotgun (WGS) entry which is preliminary data.</text>
</comment>
<keyword evidence="1" id="KW-1133">Transmembrane helix</keyword>
<keyword evidence="1" id="KW-0472">Membrane</keyword>
<keyword evidence="1" id="KW-0812">Transmembrane</keyword>
<feature type="transmembrane region" description="Helical" evidence="1">
    <location>
        <begin position="50"/>
        <end position="69"/>
    </location>
</feature>
<evidence type="ECO:0000313" key="2">
    <source>
        <dbReference type="EMBL" id="MEC3889053.1"/>
    </source>
</evidence>
<dbReference type="Proteomes" id="UP001297361">
    <property type="component" value="Unassembled WGS sequence"/>
</dbReference>
<protein>
    <recommendedName>
        <fullName evidence="4">PH domain-containing protein</fullName>
    </recommendedName>
</protein>
<evidence type="ECO:0000256" key="1">
    <source>
        <dbReference type="SAM" id="Phobius"/>
    </source>
</evidence>
<sequence>MSTAHAHAGTLLSRPASGWIRWGIPALWLGWVAVYVAGSLVRDGVPQQLGVLRWLAPVAMVGLTVRYLVLCRRWAQVRDDGDALEIVQQGQSQRVDLAQLRAVDPAWVMPPARLALKFHGERTPVVFLPANGQDPAVLATTLLARAGARQAVEESTT</sequence>
<feature type="transmembrane region" description="Helical" evidence="1">
    <location>
        <begin position="19"/>
        <end position="38"/>
    </location>
</feature>
<evidence type="ECO:0008006" key="4">
    <source>
        <dbReference type="Google" id="ProtNLM"/>
    </source>
</evidence>
<reference evidence="2" key="2">
    <citation type="submission" date="2024-01" db="EMBL/GenBank/DDBJ databases">
        <title>Long-read genome sequencing of X. campestris pv. papavericola.</title>
        <authorList>
            <person name="Hussain R.M.F."/>
            <person name="Greer S."/>
            <person name="Harrison J."/>
            <person name="Grant M."/>
            <person name="Vicente J."/>
            <person name="Studholme D.J."/>
        </authorList>
    </citation>
    <scope>NUCLEOTIDE SEQUENCE</scope>
    <source>
        <strain evidence="2">NCPPB 2970</strain>
    </source>
</reference>
<proteinExistence type="predicted"/>
<organism evidence="2 3">
    <name type="scientific">Xanthomonas campestris pv. papavericola</name>
    <dbReference type="NCBI Taxonomy" id="487881"/>
    <lineage>
        <taxon>Bacteria</taxon>
        <taxon>Pseudomonadati</taxon>
        <taxon>Pseudomonadota</taxon>
        <taxon>Gammaproteobacteria</taxon>
        <taxon>Lysobacterales</taxon>
        <taxon>Lysobacteraceae</taxon>
        <taxon>Xanthomonas</taxon>
    </lineage>
</organism>
<evidence type="ECO:0000313" key="3">
    <source>
        <dbReference type="Proteomes" id="UP001297361"/>
    </source>
</evidence>
<accession>A0AAJ3CEJ5</accession>
<gene>
    <name evidence="2" type="ORF">LLE72_015190</name>
</gene>
<dbReference type="AlphaFoldDB" id="A0AAJ3CEJ5"/>
<dbReference type="EMBL" id="JAJFNJ020000003">
    <property type="protein sequence ID" value="MEC3889053.1"/>
    <property type="molecule type" value="Genomic_DNA"/>
</dbReference>
<name>A0AAJ3CEJ5_XANCA</name>